<proteinExistence type="predicted"/>
<accession>A0A4V1D8J1</accession>
<evidence type="ECO:0000313" key="1">
    <source>
        <dbReference type="EMBL" id="QCF25370.1"/>
    </source>
</evidence>
<dbReference type="EMBL" id="CP031093">
    <property type="protein sequence ID" value="QCF25370.1"/>
    <property type="molecule type" value="Genomic_DNA"/>
</dbReference>
<dbReference type="Proteomes" id="UP000298049">
    <property type="component" value="Chromosome"/>
</dbReference>
<gene>
    <name evidence="1" type="ORF">soil367_05175</name>
</gene>
<sequence length="63" mass="7041">MLRFQHRGHIPLDQVDSFEGAIHDFEIDDPAMLVLLDPIDSVDQDAVGLDGVNTAPTRIERNN</sequence>
<evidence type="ECO:0000313" key="2">
    <source>
        <dbReference type="Proteomes" id="UP000298049"/>
    </source>
</evidence>
<reference evidence="1 2" key="1">
    <citation type="submission" date="2018-07" db="EMBL/GenBank/DDBJ databases">
        <title>Marsedoiliclastica nanhaica gen. nov. sp. nov., a novel marine hydrocarbonoclastic bacterium isolated from an in-situ enriched hydrocarbon-degrading consortium in deep-sea sediment.</title>
        <authorList>
            <person name="Dong C."/>
            <person name="Ma T."/>
            <person name="Liu R."/>
            <person name="Shao Z."/>
        </authorList>
    </citation>
    <scope>NUCLEOTIDE SEQUENCE [LARGE SCALE GENOMIC DNA]</scope>
    <source>
        <strain evidence="2">soil36-7</strain>
    </source>
</reference>
<dbReference type="AlphaFoldDB" id="A0A4V1D8J1"/>
<keyword evidence="2" id="KW-1185">Reference proteome</keyword>
<name>A0A4V1D8J1_9ALTE</name>
<dbReference type="KEGG" id="hmi:soil367_05175"/>
<organism evidence="1 2">
    <name type="scientific">Hydrocarboniclastica marina</name>
    <dbReference type="NCBI Taxonomy" id="2259620"/>
    <lineage>
        <taxon>Bacteria</taxon>
        <taxon>Pseudomonadati</taxon>
        <taxon>Pseudomonadota</taxon>
        <taxon>Gammaproteobacteria</taxon>
        <taxon>Alteromonadales</taxon>
        <taxon>Alteromonadaceae</taxon>
        <taxon>Hydrocarboniclastica</taxon>
    </lineage>
</organism>
<protein>
    <submittedName>
        <fullName evidence="1">Uncharacterized protein</fullName>
    </submittedName>
</protein>